<dbReference type="AlphaFoldDB" id="A0A5E7ZV79"/>
<proteinExistence type="predicted"/>
<gene>
    <name evidence="1" type="ORF">SPHINGO391_470074</name>
</gene>
<reference evidence="1 2" key="1">
    <citation type="submission" date="2019-09" db="EMBL/GenBank/DDBJ databases">
        <authorList>
            <person name="Dittami M. S."/>
        </authorList>
    </citation>
    <scope>NUCLEOTIDE SEQUENCE [LARGE SCALE GENOMIC DNA]</scope>
    <source>
        <strain evidence="1">SPHINGO391</strain>
    </source>
</reference>
<accession>A0A5E7ZV79</accession>
<organism evidence="1 2">
    <name type="scientific">Sphingomonas aurantiaca</name>
    <dbReference type="NCBI Taxonomy" id="185949"/>
    <lineage>
        <taxon>Bacteria</taxon>
        <taxon>Pseudomonadati</taxon>
        <taxon>Pseudomonadota</taxon>
        <taxon>Alphaproteobacteria</taxon>
        <taxon>Sphingomonadales</taxon>
        <taxon>Sphingomonadaceae</taxon>
        <taxon>Sphingomonas</taxon>
    </lineage>
</organism>
<name>A0A5E7ZV79_9SPHN</name>
<evidence type="ECO:0000313" key="2">
    <source>
        <dbReference type="Proteomes" id="UP000326857"/>
    </source>
</evidence>
<dbReference type="EMBL" id="CABVLI010000042">
    <property type="protein sequence ID" value="VVT20483.1"/>
    <property type="molecule type" value="Genomic_DNA"/>
</dbReference>
<sequence>MFHFRSRLGGRDLGDSLNQKMFTWYRATCFGRPIGPWRKSGRHAREDLIAQGLGSYDEYGCFFVTVPGGMDRQSEWMPYEEAVALAASVKRSHPPHHREGLSVANLDRSMRLVRRTRD</sequence>
<evidence type="ECO:0000313" key="1">
    <source>
        <dbReference type="EMBL" id="VVT20483.1"/>
    </source>
</evidence>
<dbReference type="Proteomes" id="UP000326857">
    <property type="component" value="Unassembled WGS sequence"/>
</dbReference>
<protein>
    <submittedName>
        <fullName evidence="1">Uncharacterized protein</fullName>
    </submittedName>
</protein>